<name>A0A4U0UWA7_9PEZI</name>
<dbReference type="EMBL" id="NAJP01000033">
    <property type="protein sequence ID" value="TKA40410.1"/>
    <property type="molecule type" value="Genomic_DNA"/>
</dbReference>
<dbReference type="Proteomes" id="UP001175353">
    <property type="component" value="Unassembled WGS sequence"/>
</dbReference>
<dbReference type="InterPro" id="IPR019783">
    <property type="entry name" value="SDO1/SBDS_N"/>
</dbReference>
<feature type="region of interest" description="Disordered" evidence="1">
    <location>
        <begin position="1"/>
        <end position="23"/>
    </location>
</feature>
<dbReference type="STRING" id="329885.A0A4U0UWA7"/>
<dbReference type="AlphaFoldDB" id="A0A4U0UWA7"/>
<dbReference type="InterPro" id="IPR036786">
    <property type="entry name" value="Ribosome_mat_SBDS_N_sf"/>
</dbReference>
<protein>
    <recommendedName>
        <fullName evidence="2">Ribosome maturation protein SDO1/SBDS N-terminal domain-containing protein</fullName>
    </recommendedName>
</protein>
<evidence type="ECO:0000313" key="4">
    <source>
        <dbReference type="EMBL" id="TKA40410.1"/>
    </source>
</evidence>
<evidence type="ECO:0000259" key="2">
    <source>
        <dbReference type="Pfam" id="PF01172"/>
    </source>
</evidence>
<sequence length="122" mass="13329">MHKKGGVTKVHYKGKGGEKSSDHPEDFIVFVESADDVREWKKDSSKPLVEVANSFDVFVTGKHGNQGEMNRASKGQLEAEFGTSRDDDVMKMILQQGTIIESESKEGKGNRNVANSGGSARD</sequence>
<evidence type="ECO:0000256" key="1">
    <source>
        <dbReference type="SAM" id="MobiDB-lite"/>
    </source>
</evidence>
<dbReference type="Proteomes" id="UP000310066">
    <property type="component" value="Unassembled WGS sequence"/>
</dbReference>
<feature type="domain" description="Ribosome maturation protein SDO1/SBDS N-terminal" evidence="2">
    <location>
        <begin position="7"/>
        <end position="105"/>
    </location>
</feature>
<dbReference type="EMBL" id="JAUJLE010000088">
    <property type="protein sequence ID" value="KAK0986207.1"/>
    <property type="molecule type" value="Genomic_DNA"/>
</dbReference>
<feature type="compositionally biased region" description="Polar residues" evidence="1">
    <location>
        <begin position="112"/>
        <end position="122"/>
    </location>
</feature>
<feature type="compositionally biased region" description="Basic residues" evidence="1">
    <location>
        <begin position="1"/>
        <end position="14"/>
    </location>
</feature>
<accession>A0A4U0UWA7</accession>
<dbReference type="OrthoDB" id="2567806at2759"/>
<gene>
    <name evidence="4" type="ORF">B0A54_09359</name>
    <name evidence="3" type="ORF">LTR91_010255</name>
</gene>
<feature type="region of interest" description="Disordered" evidence="1">
    <location>
        <begin position="99"/>
        <end position="122"/>
    </location>
</feature>
<evidence type="ECO:0000313" key="6">
    <source>
        <dbReference type="Proteomes" id="UP001175353"/>
    </source>
</evidence>
<evidence type="ECO:0000313" key="5">
    <source>
        <dbReference type="Proteomes" id="UP000310066"/>
    </source>
</evidence>
<dbReference type="Gene3D" id="3.30.1250.10">
    <property type="entry name" value="Ribosome maturation protein SBDS, N-terminal domain"/>
    <property type="match status" value="1"/>
</dbReference>
<evidence type="ECO:0000313" key="3">
    <source>
        <dbReference type="EMBL" id="KAK0986207.1"/>
    </source>
</evidence>
<reference evidence="4 5" key="1">
    <citation type="submission" date="2017-03" db="EMBL/GenBank/DDBJ databases">
        <title>Genomes of endolithic fungi from Antarctica.</title>
        <authorList>
            <person name="Coleine C."/>
            <person name="Masonjones S."/>
            <person name="Stajich J.E."/>
        </authorList>
    </citation>
    <scope>NUCLEOTIDE SEQUENCE [LARGE SCALE GENOMIC DNA]</scope>
    <source>
        <strain evidence="4 5">CCFEE 5311</strain>
    </source>
</reference>
<keyword evidence="6" id="KW-1185">Reference proteome</keyword>
<dbReference type="SUPFAM" id="SSF89895">
    <property type="entry name" value="FYSH domain"/>
    <property type="match status" value="1"/>
</dbReference>
<reference evidence="3" key="2">
    <citation type="submission" date="2023-06" db="EMBL/GenBank/DDBJ databases">
        <title>Black Yeasts Isolated from many extreme environments.</title>
        <authorList>
            <person name="Coleine C."/>
            <person name="Stajich J.E."/>
            <person name="Selbmann L."/>
        </authorList>
    </citation>
    <scope>NUCLEOTIDE SEQUENCE</scope>
    <source>
        <strain evidence="3">CCFEE 5200</strain>
    </source>
</reference>
<dbReference type="Pfam" id="PF01172">
    <property type="entry name" value="SBDS_N"/>
    <property type="match status" value="1"/>
</dbReference>
<proteinExistence type="predicted"/>
<organism evidence="4 5">
    <name type="scientific">Friedmanniomyces endolithicus</name>
    <dbReference type="NCBI Taxonomy" id="329885"/>
    <lineage>
        <taxon>Eukaryota</taxon>
        <taxon>Fungi</taxon>
        <taxon>Dikarya</taxon>
        <taxon>Ascomycota</taxon>
        <taxon>Pezizomycotina</taxon>
        <taxon>Dothideomycetes</taxon>
        <taxon>Dothideomycetidae</taxon>
        <taxon>Mycosphaerellales</taxon>
        <taxon>Teratosphaeriaceae</taxon>
        <taxon>Friedmanniomyces</taxon>
    </lineage>
</organism>
<comment type="caution">
    <text evidence="4">The sequence shown here is derived from an EMBL/GenBank/DDBJ whole genome shotgun (WGS) entry which is preliminary data.</text>
</comment>